<reference evidence="9" key="1">
    <citation type="submission" date="2016-10" db="EMBL/GenBank/DDBJ databases">
        <authorList>
            <person name="Varghese N."/>
            <person name="Submissions S."/>
        </authorList>
    </citation>
    <scope>NUCLEOTIDE SEQUENCE [LARGE SCALE GENOMIC DNA]</scope>
    <source>
        <strain evidence="9">LMG 2223</strain>
    </source>
</reference>
<feature type="transmembrane region" description="Helical" evidence="6">
    <location>
        <begin position="335"/>
        <end position="361"/>
    </location>
</feature>
<dbReference type="InterPro" id="IPR011701">
    <property type="entry name" value="MFS"/>
</dbReference>
<keyword evidence="4 6" id="KW-1133">Transmembrane helix</keyword>
<evidence type="ECO:0000256" key="5">
    <source>
        <dbReference type="ARBA" id="ARBA00023136"/>
    </source>
</evidence>
<feature type="transmembrane region" description="Helical" evidence="6">
    <location>
        <begin position="310"/>
        <end position="329"/>
    </location>
</feature>
<comment type="subcellular location">
    <subcellularLocation>
        <location evidence="1">Membrane</location>
        <topology evidence="1">Multi-pass membrane protein</topology>
    </subcellularLocation>
</comment>
<evidence type="ECO:0000256" key="6">
    <source>
        <dbReference type="SAM" id="Phobius"/>
    </source>
</evidence>
<gene>
    <name evidence="8" type="ORF">SAMN05216202_2159</name>
</gene>
<evidence type="ECO:0000256" key="1">
    <source>
        <dbReference type="ARBA" id="ARBA00004141"/>
    </source>
</evidence>
<dbReference type="Proteomes" id="UP000198600">
    <property type="component" value="Chromosome I"/>
</dbReference>
<feature type="transmembrane region" description="Helical" evidence="6">
    <location>
        <begin position="373"/>
        <end position="396"/>
    </location>
</feature>
<dbReference type="STRING" id="46679.SAMN05216202_2159"/>
<feature type="transmembrane region" description="Helical" evidence="6">
    <location>
        <begin position="120"/>
        <end position="141"/>
    </location>
</feature>
<evidence type="ECO:0000256" key="3">
    <source>
        <dbReference type="ARBA" id="ARBA00022692"/>
    </source>
</evidence>
<evidence type="ECO:0000313" key="8">
    <source>
        <dbReference type="EMBL" id="SDU95291.1"/>
    </source>
</evidence>
<feature type="transmembrane region" description="Helical" evidence="6">
    <location>
        <begin position="402"/>
        <end position="423"/>
    </location>
</feature>
<evidence type="ECO:0000256" key="4">
    <source>
        <dbReference type="ARBA" id="ARBA00022989"/>
    </source>
</evidence>
<dbReference type="SUPFAM" id="SSF103473">
    <property type="entry name" value="MFS general substrate transporter"/>
    <property type="match status" value="1"/>
</dbReference>
<evidence type="ECO:0000313" key="9">
    <source>
        <dbReference type="Proteomes" id="UP000198600"/>
    </source>
</evidence>
<dbReference type="InterPro" id="IPR020846">
    <property type="entry name" value="MFS_dom"/>
</dbReference>
<feature type="transmembrane region" description="Helical" evidence="6">
    <location>
        <begin position="192"/>
        <end position="212"/>
    </location>
</feature>
<dbReference type="PROSITE" id="PS50850">
    <property type="entry name" value="MFS"/>
    <property type="match status" value="1"/>
</dbReference>
<evidence type="ECO:0000256" key="2">
    <source>
        <dbReference type="ARBA" id="ARBA00022448"/>
    </source>
</evidence>
<dbReference type="AlphaFoldDB" id="A0A1H2MQU6"/>
<sequence>MTDLPLPPPTFANEYPSLGRARYAQYVLGLIALLLAMDAGIVALLLEPIKLDLGLTDLQAGIANTTSYSLAYGLLSLPMGLLVDKTSRVRLLLLAMVLWCASLGLAAFATGFWTLALAKALMGAATAASLPAALSLFGDYFAPERRASATTTYPLGSILGGAAAVLVGGLGFDALSKIYAIDPNGLGGLTPWRAVFALAAIVALPIIGLILLMREPQRMEAREQGGGTWQELWAYRSFLVPLLAGVGLLTGMSTNIATWAAPALMRLYHQQPGDFAGWYAAVILGSGGIGVAASGKLVSWAQRNGGYRAVMIPAAISALICAPASAMAIMSSVTLFAVTLTVFQLAAAVAIVVPVIAINFLIPNELRGRAFGLYIIAGAIGSSLSAPAVAALSGLLGGEGMLGYAMAGVGAPMAVLAATCLAITAKFSPRGDVAPVADAASLRPLPTT</sequence>
<name>A0A1H2MQU6_9PSED</name>
<keyword evidence="9" id="KW-1185">Reference proteome</keyword>
<accession>A0A1H2MQU6</accession>
<feature type="transmembrane region" description="Helical" evidence="6">
    <location>
        <begin position="66"/>
        <end position="84"/>
    </location>
</feature>
<dbReference type="InterPro" id="IPR036259">
    <property type="entry name" value="MFS_trans_sf"/>
</dbReference>
<feature type="transmembrane region" description="Helical" evidence="6">
    <location>
        <begin position="91"/>
        <end position="114"/>
    </location>
</feature>
<dbReference type="InterPro" id="IPR044770">
    <property type="entry name" value="MFS_spinster-like"/>
</dbReference>
<feature type="transmembrane region" description="Helical" evidence="6">
    <location>
        <begin position="26"/>
        <end position="46"/>
    </location>
</feature>
<evidence type="ECO:0000259" key="7">
    <source>
        <dbReference type="PROSITE" id="PS50850"/>
    </source>
</evidence>
<keyword evidence="5 6" id="KW-0472">Membrane</keyword>
<dbReference type="Pfam" id="PF07690">
    <property type="entry name" value="MFS_1"/>
    <property type="match status" value="1"/>
</dbReference>
<dbReference type="PANTHER" id="PTHR23505">
    <property type="entry name" value="SPINSTER"/>
    <property type="match status" value="1"/>
</dbReference>
<keyword evidence="3 6" id="KW-0812">Transmembrane</keyword>
<dbReference type="EMBL" id="LT629802">
    <property type="protein sequence ID" value="SDU95291.1"/>
    <property type="molecule type" value="Genomic_DNA"/>
</dbReference>
<feature type="transmembrane region" description="Helical" evidence="6">
    <location>
        <begin position="233"/>
        <end position="256"/>
    </location>
</feature>
<dbReference type="GO" id="GO:0016020">
    <property type="term" value="C:membrane"/>
    <property type="evidence" value="ECO:0007669"/>
    <property type="project" value="UniProtKB-SubCell"/>
</dbReference>
<feature type="domain" description="Major facilitator superfamily (MFS) profile" evidence="7">
    <location>
        <begin position="24"/>
        <end position="432"/>
    </location>
</feature>
<dbReference type="GO" id="GO:0022857">
    <property type="term" value="F:transmembrane transporter activity"/>
    <property type="evidence" value="ECO:0007669"/>
    <property type="project" value="InterPro"/>
</dbReference>
<dbReference type="PANTHER" id="PTHR23505:SF79">
    <property type="entry name" value="PROTEIN SPINSTER"/>
    <property type="match status" value="1"/>
</dbReference>
<proteinExistence type="predicted"/>
<protein>
    <submittedName>
        <fullName evidence="8">Predicted arabinose efflux permease, MFS family</fullName>
    </submittedName>
</protein>
<feature type="transmembrane region" description="Helical" evidence="6">
    <location>
        <begin position="276"/>
        <end position="298"/>
    </location>
</feature>
<keyword evidence="2" id="KW-0813">Transport</keyword>
<feature type="transmembrane region" description="Helical" evidence="6">
    <location>
        <begin position="153"/>
        <end position="172"/>
    </location>
</feature>
<dbReference type="Gene3D" id="1.20.1250.20">
    <property type="entry name" value="MFS general substrate transporter like domains"/>
    <property type="match status" value="1"/>
</dbReference>
<dbReference type="RefSeq" id="WP_157720766.1">
    <property type="nucleotide sequence ID" value="NZ_LS483433.1"/>
</dbReference>
<organism evidence="8 9">
    <name type="scientific">Pseudomonas mucidolens</name>
    <dbReference type="NCBI Taxonomy" id="46679"/>
    <lineage>
        <taxon>Bacteria</taxon>
        <taxon>Pseudomonadati</taxon>
        <taxon>Pseudomonadota</taxon>
        <taxon>Gammaproteobacteria</taxon>
        <taxon>Pseudomonadales</taxon>
        <taxon>Pseudomonadaceae</taxon>
        <taxon>Pseudomonas</taxon>
    </lineage>
</organism>